<proteinExistence type="inferred from homology"/>
<evidence type="ECO:0000256" key="1">
    <source>
        <dbReference type="ARBA" id="ARBA00004141"/>
    </source>
</evidence>
<dbReference type="InterPro" id="IPR011527">
    <property type="entry name" value="ABC1_TM_dom"/>
</dbReference>
<dbReference type="SMART" id="SM00382">
    <property type="entry name" value="AAA"/>
    <property type="match status" value="1"/>
</dbReference>
<dbReference type="InterPro" id="IPR050173">
    <property type="entry name" value="ABC_transporter_C-like"/>
</dbReference>
<evidence type="ECO:0000256" key="9">
    <source>
        <dbReference type="SAM" id="Phobius"/>
    </source>
</evidence>
<dbReference type="InterPro" id="IPR003439">
    <property type="entry name" value="ABC_transporter-like_ATP-bd"/>
</dbReference>
<sequence length="520" mass="57989">MFKSVLRAPVTFFDNNPVGRILNRFSKDVGASDDMLPPTAFDTLGVTFQVLGISFLVSVTNYYVVIGTVIAMVVFICLRNFYLKTARDLKRLESTTRSPVFSHLSASLNGLATIRASRTESIFMQEFDNHQDRHTSAWFLFLSGTRWLGIWLDWLIVVYLAAVTYSFMAVGKEALGGNVGLAISSAMMLTGMFQWGVRQSAELENQMTSVERIMEYSKLEEEGALESPPDKKPPSNWPSEGAIEFEQVSLRYSADSLPVLNDLTFKAAAKEKIGIVGRTGAGKSSLIAALFRLIEPEGRILLDGRDTKAYGLHEVRRGIAIIPQDPVLFQGTMRKNLDPFNEHSDEALWRVVEQVQLKEAVSELPEKLNTTLFEGGSNFSVGQRQLVCLARALLQRNKVLVLDEATANVDPKTDALFQETLKKSFKDCTVLTIAHRLDTIIDSDKVLVLDRGEIKEFGRPYELLQNKKGPFFELVAQTGKASSARLYRAAAKSQAEKFPEKLGILAPSLEEVQEEEDDKL</sequence>
<dbReference type="PANTHER" id="PTHR24223:SF456">
    <property type="entry name" value="MULTIDRUG RESISTANCE-ASSOCIATED PROTEIN LETHAL(2)03659"/>
    <property type="match status" value="1"/>
</dbReference>
<feature type="domain" description="ABC transporter" evidence="10">
    <location>
        <begin position="243"/>
        <end position="476"/>
    </location>
</feature>
<evidence type="ECO:0000259" key="11">
    <source>
        <dbReference type="PROSITE" id="PS50929"/>
    </source>
</evidence>
<comment type="subcellular location">
    <subcellularLocation>
        <location evidence="1">Membrane</location>
        <topology evidence="1">Multi-pass membrane protein</topology>
    </subcellularLocation>
</comment>
<keyword evidence="7 9" id="KW-1133">Transmembrane helix</keyword>
<dbReference type="OrthoDB" id="6500128at2759"/>
<reference evidence="12" key="1">
    <citation type="submission" date="2020-11" db="EMBL/GenBank/DDBJ databases">
        <authorList>
            <person name="Tran Van P."/>
        </authorList>
    </citation>
    <scope>NUCLEOTIDE SEQUENCE</scope>
</reference>
<evidence type="ECO:0000259" key="10">
    <source>
        <dbReference type="PROSITE" id="PS50893"/>
    </source>
</evidence>
<gene>
    <name evidence="12" type="ORF">DSTB1V02_LOCUS12975</name>
</gene>
<evidence type="ECO:0000256" key="5">
    <source>
        <dbReference type="ARBA" id="ARBA00022741"/>
    </source>
</evidence>
<dbReference type="CDD" id="cd03244">
    <property type="entry name" value="ABCC_MRP_domain2"/>
    <property type="match status" value="1"/>
</dbReference>
<dbReference type="EMBL" id="LR905006">
    <property type="protein sequence ID" value="CAD7253225.1"/>
    <property type="molecule type" value="Genomic_DNA"/>
</dbReference>
<dbReference type="Proteomes" id="UP000677054">
    <property type="component" value="Unassembled WGS sequence"/>
</dbReference>
<dbReference type="GO" id="GO:0140359">
    <property type="term" value="F:ABC-type transporter activity"/>
    <property type="evidence" value="ECO:0007669"/>
    <property type="project" value="InterPro"/>
</dbReference>
<evidence type="ECO:0000313" key="12">
    <source>
        <dbReference type="EMBL" id="CAD7253225.1"/>
    </source>
</evidence>
<dbReference type="PANTHER" id="PTHR24223">
    <property type="entry name" value="ATP-BINDING CASSETTE SUB-FAMILY C"/>
    <property type="match status" value="1"/>
</dbReference>
<evidence type="ECO:0000256" key="6">
    <source>
        <dbReference type="ARBA" id="ARBA00022840"/>
    </source>
</evidence>
<feature type="transmembrane region" description="Helical" evidence="9">
    <location>
        <begin position="62"/>
        <end position="82"/>
    </location>
</feature>
<dbReference type="InterPro" id="IPR036640">
    <property type="entry name" value="ABC1_TM_sf"/>
</dbReference>
<dbReference type="FunFam" id="3.40.50.300:FF:000163">
    <property type="entry name" value="Multidrug resistance-associated protein member 4"/>
    <property type="match status" value="1"/>
</dbReference>
<dbReference type="GO" id="GO:0016887">
    <property type="term" value="F:ATP hydrolysis activity"/>
    <property type="evidence" value="ECO:0007669"/>
    <property type="project" value="InterPro"/>
</dbReference>
<dbReference type="GO" id="GO:0005524">
    <property type="term" value="F:ATP binding"/>
    <property type="evidence" value="ECO:0007669"/>
    <property type="project" value="UniProtKB-KW"/>
</dbReference>
<keyword evidence="3" id="KW-0813">Transport</keyword>
<dbReference type="FunFam" id="1.20.1560.10:FF:000014">
    <property type="entry name" value="Multidrug resistance-associated protein member 4"/>
    <property type="match status" value="1"/>
</dbReference>
<comment type="similarity">
    <text evidence="2">Belongs to the ABC transporter superfamily. ABCC family. Conjugate transporter (TC 3.A.1.208) subfamily.</text>
</comment>
<keyword evidence="13" id="KW-1185">Reference proteome</keyword>
<protein>
    <submittedName>
        <fullName evidence="12">Uncharacterized protein</fullName>
    </submittedName>
</protein>
<dbReference type="Pfam" id="PF00664">
    <property type="entry name" value="ABC_membrane"/>
    <property type="match status" value="1"/>
</dbReference>
<dbReference type="GO" id="GO:0016020">
    <property type="term" value="C:membrane"/>
    <property type="evidence" value="ECO:0007669"/>
    <property type="project" value="UniProtKB-SubCell"/>
</dbReference>
<evidence type="ECO:0000256" key="7">
    <source>
        <dbReference type="ARBA" id="ARBA00022989"/>
    </source>
</evidence>
<feature type="domain" description="ABC transmembrane type-1" evidence="11">
    <location>
        <begin position="1"/>
        <end position="205"/>
    </location>
</feature>
<organism evidence="12">
    <name type="scientific">Darwinula stevensoni</name>
    <dbReference type="NCBI Taxonomy" id="69355"/>
    <lineage>
        <taxon>Eukaryota</taxon>
        <taxon>Metazoa</taxon>
        <taxon>Ecdysozoa</taxon>
        <taxon>Arthropoda</taxon>
        <taxon>Crustacea</taxon>
        <taxon>Oligostraca</taxon>
        <taxon>Ostracoda</taxon>
        <taxon>Podocopa</taxon>
        <taxon>Podocopida</taxon>
        <taxon>Darwinulocopina</taxon>
        <taxon>Darwinuloidea</taxon>
        <taxon>Darwinulidae</taxon>
        <taxon>Darwinula</taxon>
    </lineage>
</organism>
<name>A0A7R9AFD2_9CRUS</name>
<keyword evidence="8 9" id="KW-0472">Membrane</keyword>
<keyword evidence="4 9" id="KW-0812">Transmembrane</keyword>
<dbReference type="PROSITE" id="PS00211">
    <property type="entry name" value="ABC_TRANSPORTER_1"/>
    <property type="match status" value="1"/>
</dbReference>
<dbReference type="Gene3D" id="1.20.1560.10">
    <property type="entry name" value="ABC transporter type 1, transmembrane domain"/>
    <property type="match status" value="1"/>
</dbReference>
<accession>A0A7R9AFD2</accession>
<dbReference type="InterPro" id="IPR003593">
    <property type="entry name" value="AAA+_ATPase"/>
</dbReference>
<dbReference type="Gene3D" id="3.40.50.300">
    <property type="entry name" value="P-loop containing nucleotide triphosphate hydrolases"/>
    <property type="match status" value="1"/>
</dbReference>
<dbReference type="SUPFAM" id="SSF52540">
    <property type="entry name" value="P-loop containing nucleoside triphosphate hydrolases"/>
    <property type="match status" value="1"/>
</dbReference>
<evidence type="ECO:0000313" key="13">
    <source>
        <dbReference type="Proteomes" id="UP000677054"/>
    </source>
</evidence>
<feature type="transmembrane region" description="Helical" evidence="9">
    <location>
        <begin position="174"/>
        <end position="197"/>
    </location>
</feature>
<dbReference type="InterPro" id="IPR017871">
    <property type="entry name" value="ABC_transporter-like_CS"/>
</dbReference>
<evidence type="ECO:0000256" key="3">
    <source>
        <dbReference type="ARBA" id="ARBA00022448"/>
    </source>
</evidence>
<dbReference type="PROSITE" id="PS50893">
    <property type="entry name" value="ABC_TRANSPORTER_2"/>
    <property type="match status" value="1"/>
</dbReference>
<feature type="transmembrane region" description="Helical" evidence="9">
    <location>
        <begin position="148"/>
        <end position="168"/>
    </location>
</feature>
<dbReference type="PROSITE" id="PS50929">
    <property type="entry name" value="ABC_TM1F"/>
    <property type="match status" value="1"/>
</dbReference>
<dbReference type="EMBL" id="CAJPEV010005489">
    <property type="protein sequence ID" value="CAG0903212.1"/>
    <property type="molecule type" value="Genomic_DNA"/>
</dbReference>
<dbReference type="InterPro" id="IPR027417">
    <property type="entry name" value="P-loop_NTPase"/>
</dbReference>
<evidence type="ECO:0000256" key="2">
    <source>
        <dbReference type="ARBA" id="ARBA00009726"/>
    </source>
</evidence>
<dbReference type="Pfam" id="PF00005">
    <property type="entry name" value="ABC_tran"/>
    <property type="match status" value="1"/>
</dbReference>
<keyword evidence="5" id="KW-0547">Nucleotide-binding</keyword>
<evidence type="ECO:0000256" key="4">
    <source>
        <dbReference type="ARBA" id="ARBA00022692"/>
    </source>
</evidence>
<evidence type="ECO:0000256" key="8">
    <source>
        <dbReference type="ARBA" id="ARBA00023136"/>
    </source>
</evidence>
<keyword evidence="6" id="KW-0067">ATP-binding</keyword>
<dbReference type="SUPFAM" id="SSF90123">
    <property type="entry name" value="ABC transporter transmembrane region"/>
    <property type="match status" value="1"/>
</dbReference>
<dbReference type="AlphaFoldDB" id="A0A7R9AFD2"/>